<comment type="caution">
    <text evidence="6">The sequence shown here is derived from an EMBL/GenBank/DDBJ whole genome shotgun (WGS) entry which is preliminary data.</text>
</comment>
<dbReference type="Pfam" id="PF00132">
    <property type="entry name" value="Hexapep"/>
    <property type="match status" value="1"/>
</dbReference>
<proteinExistence type="inferred from homology"/>
<evidence type="ECO:0000256" key="3">
    <source>
        <dbReference type="ARBA" id="ARBA00022737"/>
    </source>
</evidence>
<dbReference type="InterPro" id="IPR035897">
    <property type="entry name" value="Toll_tir_struct_dom_sf"/>
</dbReference>
<sequence length="745" mass="85127">MENKQAFKFNGKKIELEIIDGKRDVFISYKRDKVQFVSRLAAELNDRNHNISTWFDMDELHEDVGKDYTRRIHKGIESSAFFLLIYSKEVENSDFIINEELGHAVKKGKRILFYPHEPIDLKTSRIAKYVEKIQWLDTKETAVYQRDIQEAIHDEKKKAQLSALTNKSHGFTVFDDQNIFLIRIALQKLLRRYTPFGNYMKLCGTDRNEVLTNNNMQLRVINKSLIMEVPQEYYKKLEENHFFKKANEDDKNKIPEVERHLSERKPDNEELINALRSFLNTHQDIYPLKKLHDWFLANTKDIKYATITLPAPECMNIDTFLILVQKMVACSFIDDLLHKKTMFNGTELGVYEITDTRTTNVEDPFIDVQLYYSDYFTFKCMTEMYHILCSIDATPFVIESVADIKPLAPFLCSLGLGGFIAAYHKGVPNLMWTKRSEKISSGDMWHFSYDETVSLLKDSAKDKNNHIVISSDGTVHLDINQILFRAIEEEVGAKRQLVSEENHGVFEIGIIKSERLEIEILSYTALHLPDEPSLYEQMKNMHDAASDGYLEISKIHFTPVYDLHTLISNLLTPESYDIAKRLGERLIANVGKGVTIGKGVIIEADSTIGNNVTIGDYCKIHHNVHIDNGVTIGKYCKIQNNNSIYEGVTLEDGVFVGTNVSFTNDMYPRAIRRSDGLQVQKDDWELKTTRVCNGASIGAGAVIRCGITIGEWAMIGCGAVVLHDVPARATIVGNPARIICIDNNY</sequence>
<keyword evidence="2" id="KW-0808">Transferase</keyword>
<evidence type="ECO:0000313" key="6">
    <source>
        <dbReference type="EMBL" id="NPD91378.1"/>
    </source>
</evidence>
<dbReference type="PANTHER" id="PTHR43300:SF4">
    <property type="entry name" value="ACYL-[ACYL-CARRIER-PROTEIN]--UDP-N-ACETYLGLUCOSAMINE O-ACYLTRANSFERASE"/>
    <property type="match status" value="1"/>
</dbReference>
<dbReference type="InterPro" id="IPR011004">
    <property type="entry name" value="Trimer_LpxA-like_sf"/>
</dbReference>
<dbReference type="Gene3D" id="2.160.10.10">
    <property type="entry name" value="Hexapeptide repeat proteins"/>
    <property type="match status" value="1"/>
</dbReference>
<organism evidence="6 7">
    <name type="scientific">Xylanibacter muris</name>
    <dbReference type="NCBI Taxonomy" id="2736290"/>
    <lineage>
        <taxon>Bacteria</taxon>
        <taxon>Pseudomonadati</taxon>
        <taxon>Bacteroidota</taxon>
        <taxon>Bacteroidia</taxon>
        <taxon>Bacteroidales</taxon>
        <taxon>Prevotellaceae</taxon>
        <taxon>Xylanibacter</taxon>
    </lineage>
</organism>
<evidence type="ECO:0000256" key="4">
    <source>
        <dbReference type="ARBA" id="ARBA00023315"/>
    </source>
</evidence>
<dbReference type="InterPro" id="IPR050179">
    <property type="entry name" value="Trans_hexapeptide_repeat"/>
</dbReference>
<dbReference type="Pfam" id="PF13676">
    <property type="entry name" value="TIR_2"/>
    <property type="match status" value="1"/>
</dbReference>
<keyword evidence="3" id="KW-0677">Repeat</keyword>
<dbReference type="InterPro" id="IPR018357">
    <property type="entry name" value="Hexapep_transf_CS"/>
</dbReference>
<dbReference type="InterPro" id="IPR000157">
    <property type="entry name" value="TIR_dom"/>
</dbReference>
<protein>
    <submittedName>
        <fullName evidence="6">TIR domain-containing protein</fullName>
    </submittedName>
</protein>
<reference evidence="6 7" key="1">
    <citation type="submission" date="2020-05" db="EMBL/GenBank/DDBJ databases">
        <title>Distinct polysaccharide utilization as determinants for interspecies competition between intestinal Prevotella spp.</title>
        <authorList>
            <person name="Galvez E.J.C."/>
            <person name="Iljazovic A."/>
            <person name="Strowig T."/>
        </authorList>
    </citation>
    <scope>NUCLEOTIDE SEQUENCE [LARGE SCALE GENOMIC DNA]</scope>
    <source>
        <strain evidence="6 7">PMUR</strain>
    </source>
</reference>
<feature type="domain" description="TIR" evidence="5">
    <location>
        <begin position="21"/>
        <end position="160"/>
    </location>
</feature>
<gene>
    <name evidence="6" type="ORF">HPS56_03265</name>
</gene>
<name>A0ABX2AKH3_9BACT</name>
<dbReference type="PROSITE" id="PS00101">
    <property type="entry name" value="HEXAPEP_TRANSFERASES"/>
    <property type="match status" value="1"/>
</dbReference>
<comment type="similarity">
    <text evidence="1">Belongs to the transferase hexapeptide repeat family.</text>
</comment>
<dbReference type="Gene3D" id="3.40.50.10140">
    <property type="entry name" value="Toll/interleukin-1 receptor homology (TIR) domain"/>
    <property type="match status" value="1"/>
</dbReference>
<dbReference type="RefSeq" id="WP_172273763.1">
    <property type="nucleotide sequence ID" value="NZ_CASGMU010000002.1"/>
</dbReference>
<accession>A0ABX2AKH3</accession>
<dbReference type="InterPro" id="IPR001451">
    <property type="entry name" value="Hexapep"/>
</dbReference>
<keyword evidence="7" id="KW-1185">Reference proteome</keyword>
<keyword evidence="4" id="KW-0012">Acyltransferase</keyword>
<dbReference type="Proteomes" id="UP000714420">
    <property type="component" value="Unassembled WGS sequence"/>
</dbReference>
<evidence type="ECO:0000256" key="2">
    <source>
        <dbReference type="ARBA" id="ARBA00022679"/>
    </source>
</evidence>
<dbReference type="SUPFAM" id="SSF52200">
    <property type="entry name" value="Toll/Interleukin receptor TIR domain"/>
    <property type="match status" value="1"/>
</dbReference>
<dbReference type="SUPFAM" id="SSF51161">
    <property type="entry name" value="Trimeric LpxA-like enzymes"/>
    <property type="match status" value="1"/>
</dbReference>
<evidence type="ECO:0000256" key="1">
    <source>
        <dbReference type="ARBA" id="ARBA00007274"/>
    </source>
</evidence>
<dbReference type="EMBL" id="JABKKF010000002">
    <property type="protein sequence ID" value="NPD91378.1"/>
    <property type="molecule type" value="Genomic_DNA"/>
</dbReference>
<evidence type="ECO:0000259" key="5">
    <source>
        <dbReference type="PROSITE" id="PS50104"/>
    </source>
</evidence>
<dbReference type="PANTHER" id="PTHR43300">
    <property type="entry name" value="ACETYLTRANSFERASE"/>
    <property type="match status" value="1"/>
</dbReference>
<dbReference type="CDD" id="cd03358">
    <property type="entry name" value="LbH_WxcM_N_like"/>
    <property type="match status" value="1"/>
</dbReference>
<dbReference type="PROSITE" id="PS50104">
    <property type="entry name" value="TIR"/>
    <property type="match status" value="1"/>
</dbReference>
<evidence type="ECO:0000313" key="7">
    <source>
        <dbReference type="Proteomes" id="UP000714420"/>
    </source>
</evidence>